<evidence type="ECO:0000313" key="1">
    <source>
        <dbReference type="EMBL" id="AQP52383.1"/>
    </source>
</evidence>
<dbReference type="InterPro" id="IPR015947">
    <property type="entry name" value="PUA-like_sf"/>
</dbReference>
<name>A0A1Q2D251_9ACTN</name>
<evidence type="ECO:0008006" key="3">
    <source>
        <dbReference type="Google" id="ProtNLM"/>
    </source>
</evidence>
<dbReference type="SUPFAM" id="SSF88697">
    <property type="entry name" value="PUA domain-like"/>
    <property type="match status" value="1"/>
</dbReference>
<dbReference type="Gene3D" id="2.30.130.30">
    <property type="entry name" value="Hypothetical protein"/>
    <property type="match status" value="1"/>
</dbReference>
<sequence>MAPDTVEQRGSELRVLSVRQPWAWQILHEEKDVENRLLPTSYRGRVAIFAPESPDVGALRRLPRIAPAWVDAPRQYELGAIIGVADLVDCHDASWCGEDQYGRAIQMCSPWARRSHQHLVLANPVALDKPVATRSRFGLWEPSARVLKSVLEQLDP</sequence>
<dbReference type="AlphaFoldDB" id="A0A1Q2D251"/>
<keyword evidence="2" id="KW-1185">Reference proteome</keyword>
<dbReference type="EMBL" id="CP019607">
    <property type="protein sequence ID" value="AQP52383.1"/>
    <property type="molecule type" value="Genomic_DNA"/>
</dbReference>
<protein>
    <recommendedName>
        <fullName evidence="3">ASCH domain-containing protein</fullName>
    </recommendedName>
</protein>
<proteinExistence type="predicted"/>
<reference evidence="1 2" key="1">
    <citation type="journal article" date="2008" name="Int. J. Syst. Evol. Microbiol.">
        <title>Tessaracoccus flavescens sp. nov., isolated from marine sediment.</title>
        <authorList>
            <person name="Lee D.W."/>
            <person name="Lee S.D."/>
        </authorList>
    </citation>
    <scope>NUCLEOTIDE SEQUENCE [LARGE SCALE GENOMIC DNA]</scope>
    <source>
        <strain evidence="1 2">SST-39T</strain>
    </source>
</reference>
<organism evidence="1 2">
    <name type="scientific">Tessaracoccus flavescens</name>
    <dbReference type="NCBI Taxonomy" id="399497"/>
    <lineage>
        <taxon>Bacteria</taxon>
        <taxon>Bacillati</taxon>
        <taxon>Actinomycetota</taxon>
        <taxon>Actinomycetes</taxon>
        <taxon>Propionibacteriales</taxon>
        <taxon>Propionibacteriaceae</taxon>
        <taxon>Tessaracoccus</taxon>
    </lineage>
</organism>
<evidence type="ECO:0000313" key="2">
    <source>
        <dbReference type="Proteomes" id="UP000188235"/>
    </source>
</evidence>
<dbReference type="KEGG" id="tfa:BW733_00355"/>
<accession>A0A1Q2D251</accession>
<gene>
    <name evidence="1" type="ORF">BW733_00355</name>
</gene>
<dbReference type="Proteomes" id="UP000188235">
    <property type="component" value="Chromosome"/>
</dbReference>
<dbReference type="STRING" id="399497.BW733_00355"/>